<feature type="transmembrane region" description="Helical" evidence="6">
    <location>
        <begin position="224"/>
        <end position="241"/>
    </location>
</feature>
<feature type="domain" description="SUN" evidence="7">
    <location>
        <begin position="443"/>
        <end position="626"/>
    </location>
</feature>
<dbReference type="InterPro" id="IPR045119">
    <property type="entry name" value="SUN1-5"/>
</dbReference>
<feature type="compositionally biased region" description="Polar residues" evidence="5">
    <location>
        <begin position="111"/>
        <end position="120"/>
    </location>
</feature>
<evidence type="ECO:0000256" key="5">
    <source>
        <dbReference type="SAM" id="MobiDB-lite"/>
    </source>
</evidence>
<organism evidence="8 9">
    <name type="scientific">Lentithecium fluviatile CBS 122367</name>
    <dbReference type="NCBI Taxonomy" id="1168545"/>
    <lineage>
        <taxon>Eukaryota</taxon>
        <taxon>Fungi</taxon>
        <taxon>Dikarya</taxon>
        <taxon>Ascomycota</taxon>
        <taxon>Pezizomycotina</taxon>
        <taxon>Dothideomycetes</taxon>
        <taxon>Pleosporomycetidae</taxon>
        <taxon>Pleosporales</taxon>
        <taxon>Massarineae</taxon>
        <taxon>Lentitheciaceae</taxon>
        <taxon>Lentithecium</taxon>
    </lineage>
</organism>
<evidence type="ECO:0000259" key="7">
    <source>
        <dbReference type="PROSITE" id="PS51469"/>
    </source>
</evidence>
<keyword evidence="9" id="KW-1185">Reference proteome</keyword>
<feature type="region of interest" description="Disordered" evidence="5">
    <location>
        <begin position="1"/>
        <end position="66"/>
    </location>
</feature>
<comment type="subcellular location">
    <subcellularLocation>
        <location evidence="1">Membrane</location>
    </subcellularLocation>
</comment>
<keyword evidence="4 6" id="KW-0472">Membrane</keyword>
<keyword evidence="2 6" id="KW-0812">Transmembrane</keyword>
<sequence>MASAASAHGGPTRRSARLSSVARSVGSQSIATATPGASATPSRRRGPLAKVKARQSTAYGASGRLGAAEELTVPVTGFAQAFQSQRVAAVSRVDEPLMSGARNGGADRHSPTPNGETATPSLHGYESEEPPTDEEQDESGANTSKSFGMLREAGMLRALTPPGYPSRTGNSAPGPVPPRQHVLQNQQAASSAPVGVAPRRPSLSPVRRLADDNRNGRNNSWKRYLLVAAVIMLSILTLFMFSRGPSPKDQIAYGLTNIAEWISPSSSDSEHLRTIIHKQQISLQDVQNGLHKIRDDLPSRTIATKNQDGTWNINGEFWTALVSKLQTDGPSPDWDEFLKKNKEKVQKLFDQGTEWFRTDGGFILRDELLATLETSWDGLSADFDKKITELKQSLVKEAGQVAAKEAKKVTIEEGRLHSLALTTLLTNVELSTRKVNYFSTGLGTQIDSSITSATGADNPAILARLYRRFMGVPNRAPPAAALVSWEEPGDCWCAAPDDSKKGKAQLGIQLSTPIYPTQLTVEHIPKAMVPREDISSAPRDIEIWIKTSRQPIQRFGMGPADCEDGPDGWVCLGKARYDIHGANHVQTFLLDTQAQLPVDRVMVRVASNWGADHTCLYRVRLHGKDSQPAHEYRLHD</sequence>
<keyword evidence="3 6" id="KW-1133">Transmembrane helix</keyword>
<evidence type="ECO:0000256" key="4">
    <source>
        <dbReference type="ARBA" id="ARBA00023136"/>
    </source>
</evidence>
<dbReference type="EMBL" id="MU005571">
    <property type="protein sequence ID" value="KAF2690410.1"/>
    <property type="molecule type" value="Genomic_DNA"/>
</dbReference>
<feature type="compositionally biased region" description="Low complexity" evidence="5">
    <location>
        <begin position="17"/>
        <end position="41"/>
    </location>
</feature>
<dbReference type="GO" id="GO:0043495">
    <property type="term" value="F:protein-membrane adaptor activity"/>
    <property type="evidence" value="ECO:0007669"/>
    <property type="project" value="TreeGrafter"/>
</dbReference>
<evidence type="ECO:0000256" key="1">
    <source>
        <dbReference type="ARBA" id="ARBA00004370"/>
    </source>
</evidence>
<dbReference type="AlphaFoldDB" id="A0A6G1JJK9"/>
<feature type="region of interest" description="Disordered" evidence="5">
    <location>
        <begin position="158"/>
        <end position="215"/>
    </location>
</feature>
<feature type="compositionally biased region" description="Basic residues" evidence="5">
    <location>
        <begin position="42"/>
        <end position="53"/>
    </location>
</feature>
<dbReference type="PROSITE" id="PS51469">
    <property type="entry name" value="SUN"/>
    <property type="match status" value="1"/>
</dbReference>
<proteinExistence type="predicted"/>
<evidence type="ECO:0000256" key="6">
    <source>
        <dbReference type="SAM" id="Phobius"/>
    </source>
</evidence>
<dbReference type="Proteomes" id="UP000799291">
    <property type="component" value="Unassembled WGS sequence"/>
</dbReference>
<dbReference type="GO" id="GO:0034993">
    <property type="term" value="C:meiotic nuclear membrane microtubule tethering complex"/>
    <property type="evidence" value="ECO:0007669"/>
    <property type="project" value="TreeGrafter"/>
</dbReference>
<feature type="compositionally biased region" description="Low complexity" evidence="5">
    <location>
        <begin position="196"/>
        <end position="207"/>
    </location>
</feature>
<protein>
    <recommendedName>
        <fullName evidence="7">SUN domain-containing protein</fullName>
    </recommendedName>
</protein>
<dbReference type="PANTHER" id="PTHR12911">
    <property type="entry name" value="SAD1/UNC-84-LIKE PROTEIN-RELATED"/>
    <property type="match status" value="1"/>
</dbReference>
<dbReference type="Gene3D" id="2.60.120.260">
    <property type="entry name" value="Galactose-binding domain-like"/>
    <property type="match status" value="1"/>
</dbReference>
<evidence type="ECO:0000313" key="8">
    <source>
        <dbReference type="EMBL" id="KAF2690410.1"/>
    </source>
</evidence>
<gene>
    <name evidence="8" type="ORF">K458DRAFT_102921</name>
</gene>
<evidence type="ECO:0000313" key="9">
    <source>
        <dbReference type="Proteomes" id="UP000799291"/>
    </source>
</evidence>
<dbReference type="Pfam" id="PF07738">
    <property type="entry name" value="Sad1_UNC"/>
    <property type="match status" value="1"/>
</dbReference>
<reference evidence="8" key="1">
    <citation type="journal article" date="2020" name="Stud. Mycol.">
        <title>101 Dothideomycetes genomes: a test case for predicting lifestyles and emergence of pathogens.</title>
        <authorList>
            <person name="Haridas S."/>
            <person name="Albert R."/>
            <person name="Binder M."/>
            <person name="Bloem J."/>
            <person name="Labutti K."/>
            <person name="Salamov A."/>
            <person name="Andreopoulos B."/>
            <person name="Baker S."/>
            <person name="Barry K."/>
            <person name="Bills G."/>
            <person name="Bluhm B."/>
            <person name="Cannon C."/>
            <person name="Castanera R."/>
            <person name="Culley D."/>
            <person name="Daum C."/>
            <person name="Ezra D."/>
            <person name="Gonzalez J."/>
            <person name="Henrissat B."/>
            <person name="Kuo A."/>
            <person name="Liang C."/>
            <person name="Lipzen A."/>
            <person name="Lutzoni F."/>
            <person name="Magnuson J."/>
            <person name="Mondo S."/>
            <person name="Nolan M."/>
            <person name="Ohm R."/>
            <person name="Pangilinan J."/>
            <person name="Park H.-J."/>
            <person name="Ramirez L."/>
            <person name="Alfaro M."/>
            <person name="Sun H."/>
            <person name="Tritt A."/>
            <person name="Yoshinaga Y."/>
            <person name="Zwiers L.-H."/>
            <person name="Turgeon B."/>
            <person name="Goodwin S."/>
            <person name="Spatafora J."/>
            <person name="Crous P."/>
            <person name="Grigoriev I."/>
        </authorList>
    </citation>
    <scope>NUCLEOTIDE SEQUENCE</scope>
    <source>
        <strain evidence="8">CBS 122367</strain>
    </source>
</reference>
<feature type="region of interest" description="Disordered" evidence="5">
    <location>
        <begin position="98"/>
        <end position="144"/>
    </location>
</feature>
<dbReference type="InterPro" id="IPR012919">
    <property type="entry name" value="SUN_dom"/>
</dbReference>
<feature type="compositionally biased region" description="Acidic residues" evidence="5">
    <location>
        <begin position="127"/>
        <end position="138"/>
    </location>
</feature>
<evidence type="ECO:0000256" key="3">
    <source>
        <dbReference type="ARBA" id="ARBA00022989"/>
    </source>
</evidence>
<name>A0A6G1JJK9_9PLEO</name>
<dbReference type="PANTHER" id="PTHR12911:SF8">
    <property type="entry name" value="KLAROID PROTEIN-RELATED"/>
    <property type="match status" value="1"/>
</dbReference>
<dbReference type="OrthoDB" id="342281at2759"/>
<accession>A0A6G1JJK9</accession>
<evidence type="ECO:0000256" key="2">
    <source>
        <dbReference type="ARBA" id="ARBA00022692"/>
    </source>
</evidence>